<evidence type="ECO:0000256" key="2">
    <source>
        <dbReference type="ARBA" id="ARBA00023052"/>
    </source>
</evidence>
<dbReference type="GO" id="GO:0003984">
    <property type="term" value="F:acetolactate synthase activity"/>
    <property type="evidence" value="ECO:0007669"/>
    <property type="project" value="UniProtKB-EC"/>
</dbReference>
<evidence type="ECO:0000259" key="6">
    <source>
        <dbReference type="Pfam" id="PF02776"/>
    </source>
</evidence>
<dbReference type="Pfam" id="PF00205">
    <property type="entry name" value="TPP_enzyme_M"/>
    <property type="match status" value="1"/>
</dbReference>
<gene>
    <name evidence="7" type="primary">ilvG_1</name>
    <name evidence="7" type="ORF">CLHUN_05880</name>
</gene>
<dbReference type="PANTHER" id="PTHR18968:SF142">
    <property type="entry name" value="ACETOLACTATE SYNTHASE"/>
    <property type="match status" value="1"/>
</dbReference>
<comment type="caution">
    <text evidence="7">The sequence shown here is derived from an EMBL/GenBank/DDBJ whole genome shotgun (WGS) entry which is preliminary data.</text>
</comment>
<organism evidence="7 8">
    <name type="scientific">Ruminiclostridium hungatei</name>
    <name type="common">Clostridium hungatei</name>
    <dbReference type="NCBI Taxonomy" id="48256"/>
    <lineage>
        <taxon>Bacteria</taxon>
        <taxon>Bacillati</taxon>
        <taxon>Bacillota</taxon>
        <taxon>Clostridia</taxon>
        <taxon>Eubacteriales</taxon>
        <taxon>Oscillospiraceae</taxon>
        <taxon>Ruminiclostridium</taxon>
    </lineage>
</organism>
<dbReference type="InterPro" id="IPR011766">
    <property type="entry name" value="TPP_enzyme_TPP-bd"/>
</dbReference>
<dbReference type="FunFam" id="3.40.50.970:FF:000007">
    <property type="entry name" value="Acetolactate synthase"/>
    <property type="match status" value="1"/>
</dbReference>
<dbReference type="GO" id="GO:0050660">
    <property type="term" value="F:flavin adenine dinucleotide binding"/>
    <property type="evidence" value="ECO:0007669"/>
    <property type="project" value="TreeGrafter"/>
</dbReference>
<accession>A0A1V4SQT9</accession>
<dbReference type="InterPro" id="IPR029061">
    <property type="entry name" value="THDP-binding"/>
</dbReference>
<dbReference type="InterPro" id="IPR045229">
    <property type="entry name" value="TPP_enz"/>
</dbReference>
<dbReference type="EMBL" id="MZGX01000003">
    <property type="protein sequence ID" value="OPX45651.1"/>
    <property type="molecule type" value="Genomic_DNA"/>
</dbReference>
<evidence type="ECO:0000256" key="1">
    <source>
        <dbReference type="ARBA" id="ARBA00007812"/>
    </source>
</evidence>
<dbReference type="GO" id="GO:0000287">
    <property type="term" value="F:magnesium ion binding"/>
    <property type="evidence" value="ECO:0007669"/>
    <property type="project" value="InterPro"/>
</dbReference>
<dbReference type="GO" id="GO:0009097">
    <property type="term" value="P:isoleucine biosynthetic process"/>
    <property type="evidence" value="ECO:0007669"/>
    <property type="project" value="TreeGrafter"/>
</dbReference>
<dbReference type="Gene3D" id="3.40.50.1220">
    <property type="entry name" value="TPP-binding domain"/>
    <property type="match status" value="1"/>
</dbReference>
<reference evidence="7 8" key="1">
    <citation type="submission" date="2017-03" db="EMBL/GenBank/DDBJ databases">
        <title>Genome sequence of Clostridium hungatei DSM 14427.</title>
        <authorList>
            <person name="Poehlein A."/>
            <person name="Daniel R."/>
        </authorList>
    </citation>
    <scope>NUCLEOTIDE SEQUENCE [LARGE SCALE GENOMIC DNA]</scope>
    <source>
        <strain evidence="7 8">DSM 14427</strain>
    </source>
</reference>
<keyword evidence="8" id="KW-1185">Reference proteome</keyword>
<sequence>MSMNVSEYIFDFLQKKGCETVFMVSGSSAMFLTDALKRNEKLKVICNHHEQAAAMSADMCGRLGQVPGVCLVTIGPGATNAITGVAQAYLDSSPVFILSGQASSKLLQYEIDTGIRQHGTQSLNLEPIVSSITKYFAAVMNEADIVEHMERAYELAMSGRKGPVWLDVPVDIQNRQIPDSAFEKASSKKYETSQCLDISEEQVQTVVQMISSSKKPLILAGYGVRSANAVEALDELSKTLQIPVVTSRGGIDAINSDNPYFMGRPGAYGTRASHFIIQQCDLLIILGSRLSVSTIGYYPKDFGGNAQKIMVDIDRLELAKSDVPVDIKINGDIRLFIEAILSSYKETHQNISWLNQCKELVDKYPVVLESYRKEKPLNPYYFVEQLSEHLYDDSVILTDTGSVCNIVSQAIKLKGTQRYLISGGFSCMGFWAGAIGAATTNKHTVVLTGDGSAQMNIQELATIKYNKLPIKMFIFKNNGYVLIRHNQHNYMNDRFLGVGPDSGLCMPDFCSVAEAYGLESARINEGDDIEAALGEIMKKDTPVICEVVLSEFYDIAPRIASRVMPDGSLKAAEFDDMYPFLEK</sequence>
<dbReference type="InterPro" id="IPR012001">
    <property type="entry name" value="Thiamin_PyroP_enz_TPP-bd_dom"/>
</dbReference>
<evidence type="ECO:0000313" key="7">
    <source>
        <dbReference type="EMBL" id="OPX45651.1"/>
    </source>
</evidence>
<dbReference type="GO" id="GO:0030976">
    <property type="term" value="F:thiamine pyrophosphate binding"/>
    <property type="evidence" value="ECO:0007669"/>
    <property type="project" value="InterPro"/>
</dbReference>
<name>A0A1V4SQT9_RUMHU</name>
<dbReference type="GO" id="GO:0005948">
    <property type="term" value="C:acetolactate synthase complex"/>
    <property type="evidence" value="ECO:0007669"/>
    <property type="project" value="TreeGrafter"/>
</dbReference>
<comment type="similarity">
    <text evidence="1 3">Belongs to the TPP enzyme family.</text>
</comment>
<dbReference type="PANTHER" id="PTHR18968">
    <property type="entry name" value="THIAMINE PYROPHOSPHATE ENZYMES"/>
    <property type="match status" value="1"/>
</dbReference>
<dbReference type="AlphaFoldDB" id="A0A1V4SQT9"/>
<dbReference type="GO" id="GO:0009099">
    <property type="term" value="P:L-valine biosynthetic process"/>
    <property type="evidence" value="ECO:0007669"/>
    <property type="project" value="TreeGrafter"/>
</dbReference>
<protein>
    <submittedName>
        <fullName evidence="7">Acetolactate synthase isozyme 2 large subunit</fullName>
        <ecNumber evidence="7">2.2.1.6</ecNumber>
    </submittedName>
</protein>
<dbReference type="CDD" id="cd00568">
    <property type="entry name" value="TPP_enzymes"/>
    <property type="match status" value="1"/>
</dbReference>
<dbReference type="Pfam" id="PF02775">
    <property type="entry name" value="TPP_enzyme_C"/>
    <property type="match status" value="1"/>
</dbReference>
<feature type="domain" description="Thiamine pyrophosphate enzyme N-terminal TPP-binding" evidence="6">
    <location>
        <begin position="3"/>
        <end position="121"/>
    </location>
</feature>
<evidence type="ECO:0000259" key="4">
    <source>
        <dbReference type="Pfam" id="PF00205"/>
    </source>
</evidence>
<dbReference type="SUPFAM" id="SSF52518">
    <property type="entry name" value="Thiamin diphosphate-binding fold (THDP-binding)"/>
    <property type="match status" value="2"/>
</dbReference>
<dbReference type="Proteomes" id="UP000191554">
    <property type="component" value="Unassembled WGS sequence"/>
</dbReference>
<keyword evidence="2 3" id="KW-0786">Thiamine pyrophosphate</keyword>
<dbReference type="SUPFAM" id="SSF52467">
    <property type="entry name" value="DHS-like NAD/FAD-binding domain"/>
    <property type="match status" value="1"/>
</dbReference>
<dbReference type="EC" id="2.2.1.6" evidence="7"/>
<evidence type="ECO:0000259" key="5">
    <source>
        <dbReference type="Pfam" id="PF02775"/>
    </source>
</evidence>
<dbReference type="InterPro" id="IPR012000">
    <property type="entry name" value="Thiamin_PyroP_enz_cen_dom"/>
</dbReference>
<dbReference type="InterPro" id="IPR029035">
    <property type="entry name" value="DHS-like_NAD/FAD-binding_dom"/>
</dbReference>
<dbReference type="Gene3D" id="3.40.50.970">
    <property type="match status" value="2"/>
</dbReference>
<feature type="domain" description="Thiamine pyrophosphate enzyme TPP-binding" evidence="5">
    <location>
        <begin position="399"/>
        <end position="547"/>
    </location>
</feature>
<dbReference type="CDD" id="cd07035">
    <property type="entry name" value="TPP_PYR_POX_like"/>
    <property type="match status" value="1"/>
</dbReference>
<dbReference type="Pfam" id="PF02776">
    <property type="entry name" value="TPP_enzyme_N"/>
    <property type="match status" value="1"/>
</dbReference>
<proteinExistence type="inferred from homology"/>
<keyword evidence="7" id="KW-0808">Transferase</keyword>
<evidence type="ECO:0000313" key="8">
    <source>
        <dbReference type="Proteomes" id="UP000191554"/>
    </source>
</evidence>
<dbReference type="STRING" id="48256.CLHUN_05880"/>
<feature type="domain" description="Thiamine pyrophosphate enzyme central" evidence="4">
    <location>
        <begin position="203"/>
        <end position="340"/>
    </location>
</feature>
<evidence type="ECO:0000256" key="3">
    <source>
        <dbReference type="RuleBase" id="RU362132"/>
    </source>
</evidence>